<keyword evidence="1" id="KW-0472">Membrane</keyword>
<feature type="transmembrane region" description="Helical" evidence="1">
    <location>
        <begin position="111"/>
        <end position="134"/>
    </location>
</feature>
<accession>A0AA41XG94</accession>
<keyword evidence="3" id="KW-1185">Reference proteome</keyword>
<dbReference type="RefSeq" id="WP_259530670.1">
    <property type="nucleotide sequence ID" value="NZ_JANLCK010000013.1"/>
</dbReference>
<reference evidence="2" key="1">
    <citation type="submission" date="2022-08" db="EMBL/GenBank/DDBJ databases">
        <authorList>
            <person name="Deng Y."/>
            <person name="Han X.-F."/>
            <person name="Zhang Y.-Q."/>
        </authorList>
    </citation>
    <scope>NUCLEOTIDE SEQUENCE</scope>
    <source>
        <strain evidence="2">CPCC 203407</strain>
    </source>
</reference>
<name>A0AA41XG94_9MICO</name>
<feature type="transmembrane region" description="Helical" evidence="1">
    <location>
        <begin position="72"/>
        <end position="91"/>
    </location>
</feature>
<keyword evidence="1" id="KW-1133">Transmembrane helix</keyword>
<evidence type="ECO:0000313" key="3">
    <source>
        <dbReference type="Proteomes" id="UP001165587"/>
    </source>
</evidence>
<evidence type="ECO:0000256" key="1">
    <source>
        <dbReference type="SAM" id="Phobius"/>
    </source>
</evidence>
<protein>
    <submittedName>
        <fullName evidence="2">Uncharacterized protein</fullName>
    </submittedName>
</protein>
<proteinExistence type="predicted"/>
<dbReference type="AlphaFoldDB" id="A0AA41XG94"/>
<evidence type="ECO:0000313" key="2">
    <source>
        <dbReference type="EMBL" id="MCS5727659.1"/>
    </source>
</evidence>
<organism evidence="2 3">
    <name type="scientific">Herbiconiux oxytropis</name>
    <dbReference type="NCBI Taxonomy" id="2970915"/>
    <lineage>
        <taxon>Bacteria</taxon>
        <taxon>Bacillati</taxon>
        <taxon>Actinomycetota</taxon>
        <taxon>Actinomycetes</taxon>
        <taxon>Micrococcales</taxon>
        <taxon>Microbacteriaceae</taxon>
        <taxon>Herbiconiux</taxon>
    </lineage>
</organism>
<comment type="caution">
    <text evidence="2">The sequence shown here is derived from an EMBL/GenBank/DDBJ whole genome shotgun (WGS) entry which is preliminary data.</text>
</comment>
<dbReference type="EMBL" id="JANLCK010000013">
    <property type="protein sequence ID" value="MCS5727659.1"/>
    <property type="molecule type" value="Genomic_DNA"/>
</dbReference>
<dbReference type="Proteomes" id="UP001165587">
    <property type="component" value="Unassembled WGS sequence"/>
</dbReference>
<sequence>MKIARIILLAVGLAGLALGAVVMLTEVRPAQIVGVGIWILGAIVLHDAVLAPALLGIDVLMRRAGRRVRPAVVVIVQVGVVVGAIMSLIVLPEIYAKVLGAKNDTVLPLDYGLNLAVFWGATALLTAVACAVYVRAVPRRAAASAV</sequence>
<keyword evidence="1" id="KW-0812">Transmembrane</keyword>
<feature type="transmembrane region" description="Helical" evidence="1">
    <location>
        <begin position="35"/>
        <end position="60"/>
    </location>
</feature>
<gene>
    <name evidence="2" type="ORF">N1028_17325</name>
</gene>